<sequence length="553" mass="64093">MSLSWNNHGLPFLPGNTFRDVTKSAFHRQQTLTYNNGCAMPRRPTVGIGQEPLISEQLTEQEISNLIFKTPVMAYSKGTASHFVPSYVALDKKVLRYFAYFTEDVQTSPDEQFRVRRVVIQYFLEDDTMLVYEPTVENSGLQQGMRLKRQRIPKTKNGAYYLWTDLNIGVDLEIFGVKYHITHCDAFTKDFMERKGIIVNDPEPMPVDLYTQRRKIPQQCYTTPSKPGRMYQFLTMDGKVLRFFALLEGIDSVDCEIRPVIIRYYLADDTVDIREILGPNCGRENTPFLLRRQRLPKKIKPETFPSSVMEISQNEVDEYYSPKDFHVGQSITLLSHHFLLYDCDGFTKDYYQKNYPEMEMKPLEVPKKVYPLRDRNKEIPPYNGFGSLEDSLQNCLHLIPEPPKKDVLKMLMNDHKVLRYSARLDPQNPANEGRRFILSYYLSNDMISIFEKPTRNSGYLRGMFLEKARVPKPGSTVENPQFYSPADFAIGATLDVFNHRFVLTDADRYVLTYLESISSEIPSETLNSIRHKLGVEMSNNKPTEQNEGEVEEP</sequence>
<dbReference type="FunFam" id="2.30.29.170:FF:000004">
    <property type="entry name" value="EF-hand domain containing 2"/>
    <property type="match status" value="1"/>
</dbReference>
<dbReference type="InParanoid" id="A0A6P7HRW1"/>
<dbReference type="GO" id="GO:0043014">
    <property type="term" value="F:alpha-tubulin binding"/>
    <property type="evidence" value="ECO:0007669"/>
    <property type="project" value="TreeGrafter"/>
</dbReference>
<dbReference type="FunFam" id="2.30.29.170:FF:000001">
    <property type="entry name" value="EF-hand domain containing 1"/>
    <property type="match status" value="1"/>
</dbReference>
<evidence type="ECO:0000259" key="6">
    <source>
        <dbReference type="PROSITE" id="PS51336"/>
    </source>
</evidence>
<dbReference type="InterPro" id="IPR006602">
    <property type="entry name" value="DM10_dom"/>
</dbReference>
<feature type="domain" description="DM10" evidence="6">
    <location>
        <begin position="414"/>
        <end position="518"/>
    </location>
</feature>
<proteinExistence type="predicted"/>
<evidence type="ECO:0000256" key="5">
    <source>
        <dbReference type="ARBA" id="ARBA00023273"/>
    </source>
</evidence>
<dbReference type="SMART" id="SM00676">
    <property type="entry name" value="DM10"/>
    <property type="match status" value="3"/>
</dbReference>
<dbReference type="OrthoDB" id="10255210at2759"/>
<dbReference type="InterPro" id="IPR040193">
    <property type="entry name" value="EFHC1/EFHC2/EFHB"/>
</dbReference>
<name>A0A6P7HRW1_9TELE</name>
<dbReference type="PROSITE" id="PS51336">
    <property type="entry name" value="DM10"/>
    <property type="match status" value="3"/>
</dbReference>
<keyword evidence="3" id="KW-0677">Repeat</keyword>
<feature type="domain" description="DM10" evidence="6">
    <location>
        <begin position="237"/>
        <end position="355"/>
    </location>
</feature>
<dbReference type="PANTHER" id="PTHR12086">
    <property type="entry name" value="EF-HAND DOMAIN C-TERMINAL CONTAINING PROTEIN"/>
    <property type="match status" value="1"/>
</dbReference>
<reference evidence="8" key="1">
    <citation type="submission" date="2025-08" db="UniProtKB">
        <authorList>
            <consortium name="RefSeq"/>
        </authorList>
    </citation>
    <scope>IDENTIFICATION</scope>
</reference>
<keyword evidence="5" id="KW-0966">Cell projection</keyword>
<dbReference type="CTD" id="114327"/>
<evidence type="ECO:0000256" key="3">
    <source>
        <dbReference type="ARBA" id="ARBA00022737"/>
    </source>
</evidence>
<evidence type="ECO:0000256" key="2">
    <source>
        <dbReference type="ARBA" id="ARBA00022490"/>
    </source>
</evidence>
<gene>
    <name evidence="8" type="primary">efhc1</name>
</gene>
<organism evidence="7 8">
    <name type="scientific">Parambassis ranga</name>
    <name type="common">Indian glassy fish</name>
    <dbReference type="NCBI Taxonomy" id="210632"/>
    <lineage>
        <taxon>Eukaryota</taxon>
        <taxon>Metazoa</taxon>
        <taxon>Chordata</taxon>
        <taxon>Craniata</taxon>
        <taxon>Vertebrata</taxon>
        <taxon>Euteleostomi</taxon>
        <taxon>Actinopterygii</taxon>
        <taxon>Neopterygii</taxon>
        <taxon>Teleostei</taxon>
        <taxon>Neoteleostei</taxon>
        <taxon>Acanthomorphata</taxon>
        <taxon>Ovalentaria</taxon>
        <taxon>Ambassidae</taxon>
        <taxon>Parambassis</taxon>
    </lineage>
</organism>
<evidence type="ECO:0000313" key="8">
    <source>
        <dbReference type="RefSeq" id="XP_028253297.1"/>
    </source>
</evidence>
<dbReference type="GO" id="GO:0005930">
    <property type="term" value="C:axoneme"/>
    <property type="evidence" value="ECO:0007669"/>
    <property type="project" value="UniProtKB-SubCell"/>
</dbReference>
<dbReference type="Pfam" id="PF06565">
    <property type="entry name" value="DM10_dom"/>
    <property type="match status" value="3"/>
</dbReference>
<evidence type="ECO:0000256" key="1">
    <source>
        <dbReference type="ARBA" id="ARBA00004430"/>
    </source>
</evidence>
<dbReference type="Proteomes" id="UP000515145">
    <property type="component" value="Chromosome 24"/>
</dbReference>
<dbReference type="GeneID" id="114428792"/>
<dbReference type="GO" id="GO:0007052">
    <property type="term" value="P:mitotic spindle organization"/>
    <property type="evidence" value="ECO:0007669"/>
    <property type="project" value="TreeGrafter"/>
</dbReference>
<dbReference type="AlphaFoldDB" id="A0A6P7HRW1"/>
<dbReference type="GO" id="GO:0000281">
    <property type="term" value="P:mitotic cytokinesis"/>
    <property type="evidence" value="ECO:0007669"/>
    <property type="project" value="TreeGrafter"/>
</dbReference>
<dbReference type="GO" id="GO:0072686">
    <property type="term" value="C:mitotic spindle"/>
    <property type="evidence" value="ECO:0007669"/>
    <property type="project" value="TreeGrafter"/>
</dbReference>
<dbReference type="GO" id="GO:0060285">
    <property type="term" value="P:cilium-dependent cell motility"/>
    <property type="evidence" value="ECO:0007669"/>
    <property type="project" value="TreeGrafter"/>
</dbReference>
<evidence type="ECO:0000313" key="7">
    <source>
        <dbReference type="Proteomes" id="UP000515145"/>
    </source>
</evidence>
<accession>A0A6P7HRW1</accession>
<keyword evidence="4" id="KW-0206">Cytoskeleton</keyword>
<keyword evidence="2" id="KW-0963">Cytoplasm</keyword>
<protein>
    <submittedName>
        <fullName evidence="8">EF-hand domain-containing protein 1</fullName>
    </submittedName>
</protein>
<dbReference type="RefSeq" id="XP_028253297.1">
    <property type="nucleotide sequence ID" value="XM_028397496.1"/>
</dbReference>
<feature type="domain" description="DM10" evidence="6">
    <location>
        <begin position="91"/>
        <end position="196"/>
    </location>
</feature>
<keyword evidence="7" id="KW-1185">Reference proteome</keyword>
<dbReference type="PANTHER" id="PTHR12086:SF9">
    <property type="entry name" value="EF-HAND DOMAIN-CONTAINING PROTEIN 1"/>
    <property type="match status" value="1"/>
</dbReference>
<dbReference type="FunFam" id="2.30.29.170:FF:000002">
    <property type="entry name" value="EF-hand domain (C-terminal) containing 1"/>
    <property type="match status" value="1"/>
</dbReference>
<comment type="subcellular location">
    <subcellularLocation>
        <location evidence="1">Cytoplasm</location>
        <location evidence="1">Cytoskeleton</location>
        <location evidence="1">Cilium axoneme</location>
    </subcellularLocation>
</comment>
<evidence type="ECO:0000256" key="4">
    <source>
        <dbReference type="ARBA" id="ARBA00023212"/>
    </source>
</evidence>
<dbReference type="Gene3D" id="2.30.29.170">
    <property type="match status" value="3"/>
</dbReference>